<feature type="transmembrane region" description="Helical" evidence="13">
    <location>
        <begin position="393"/>
        <end position="416"/>
    </location>
</feature>
<keyword evidence="7 13" id="KW-0812">Transmembrane</keyword>
<protein>
    <submittedName>
        <fullName evidence="14">Potassium transporter</fullName>
    </submittedName>
    <submittedName>
        <fullName evidence="15">Trk system potassium uptake protein TrkH</fullName>
    </submittedName>
</protein>
<evidence type="ECO:0000313" key="17">
    <source>
        <dbReference type="Proteomes" id="UP000295506"/>
    </source>
</evidence>
<evidence type="ECO:0000256" key="10">
    <source>
        <dbReference type="ARBA" id="ARBA00023065"/>
    </source>
</evidence>
<dbReference type="GO" id="GO:0015379">
    <property type="term" value="F:potassium:chloride symporter activity"/>
    <property type="evidence" value="ECO:0007669"/>
    <property type="project" value="InterPro"/>
</dbReference>
<evidence type="ECO:0000313" key="16">
    <source>
        <dbReference type="Proteomes" id="UP000055611"/>
    </source>
</evidence>
<dbReference type="Pfam" id="PF02386">
    <property type="entry name" value="TrkH"/>
    <property type="match status" value="1"/>
</dbReference>
<dbReference type="AlphaFoldDB" id="A0A126QQ64"/>
<feature type="binding site" evidence="12">
    <location>
        <position position="435"/>
    </location>
    <ligand>
        <name>K(+)</name>
        <dbReference type="ChEBI" id="CHEBI:29103"/>
    </ligand>
</feature>
<keyword evidence="11 13" id="KW-0472">Membrane</keyword>
<feature type="binding site" evidence="12">
    <location>
        <position position="113"/>
    </location>
    <ligand>
        <name>K(+)</name>
        <dbReference type="ChEBI" id="CHEBI:29103"/>
    </ligand>
</feature>
<evidence type="ECO:0000256" key="4">
    <source>
        <dbReference type="ARBA" id="ARBA00022475"/>
    </source>
</evidence>
<keyword evidence="12" id="KW-0479">Metal-binding</keyword>
<dbReference type="EMBL" id="SOBK01000009">
    <property type="protein sequence ID" value="TDT87140.1"/>
    <property type="molecule type" value="Genomic_DNA"/>
</dbReference>
<dbReference type="OrthoDB" id="9810952at2"/>
<feature type="binding site" evidence="12">
    <location>
        <position position="222"/>
    </location>
    <ligand>
        <name>K(+)</name>
        <dbReference type="ChEBI" id="CHEBI:29103"/>
    </ligand>
</feature>
<feature type="transmembrane region" description="Helical" evidence="13">
    <location>
        <begin position="138"/>
        <end position="163"/>
    </location>
</feature>
<evidence type="ECO:0000256" key="12">
    <source>
        <dbReference type="PIRSR" id="PIRSR006247-1"/>
    </source>
</evidence>
<dbReference type="GO" id="GO:0005886">
    <property type="term" value="C:plasma membrane"/>
    <property type="evidence" value="ECO:0007669"/>
    <property type="project" value="UniProtKB-SubCell"/>
</dbReference>
<keyword evidence="10" id="KW-0406">Ion transport</keyword>
<evidence type="ECO:0000256" key="6">
    <source>
        <dbReference type="ARBA" id="ARBA00022538"/>
    </source>
</evidence>
<feature type="transmembrane region" description="Helical" evidence="13">
    <location>
        <begin position="332"/>
        <end position="354"/>
    </location>
</feature>
<dbReference type="GO" id="GO:0046872">
    <property type="term" value="F:metal ion binding"/>
    <property type="evidence" value="ECO:0007669"/>
    <property type="project" value="UniProtKB-KW"/>
</dbReference>
<comment type="subcellular location">
    <subcellularLocation>
        <location evidence="1">Cell inner membrane</location>
        <topology evidence="1">Multi-pass membrane protein</topology>
    </subcellularLocation>
</comment>
<name>A0A126QQ64_9BACT</name>
<feature type="transmembrane region" description="Helical" evidence="13">
    <location>
        <begin position="458"/>
        <end position="479"/>
    </location>
</feature>
<keyword evidence="4" id="KW-1003">Cell membrane</keyword>
<feature type="binding site" evidence="12">
    <location>
        <position position="319"/>
    </location>
    <ligand>
        <name>K(+)</name>
        <dbReference type="ChEBI" id="CHEBI:29103"/>
    </ligand>
</feature>
<dbReference type="PIRSF" id="PIRSF006247">
    <property type="entry name" value="TrkH"/>
    <property type="match status" value="1"/>
</dbReference>
<dbReference type="RefSeq" id="WP_066804414.1">
    <property type="nucleotide sequence ID" value="NZ_CP014206.1"/>
</dbReference>
<proteinExistence type="inferred from homology"/>
<dbReference type="Proteomes" id="UP000055611">
    <property type="component" value="Chromosome"/>
</dbReference>
<feature type="binding site" evidence="12">
    <location>
        <position position="318"/>
    </location>
    <ligand>
        <name>K(+)</name>
        <dbReference type="ChEBI" id="CHEBI:29103"/>
    </ligand>
</feature>
<evidence type="ECO:0000256" key="5">
    <source>
        <dbReference type="ARBA" id="ARBA00022519"/>
    </source>
</evidence>
<evidence type="ECO:0000313" key="14">
    <source>
        <dbReference type="EMBL" id="AMK11876.1"/>
    </source>
</evidence>
<feature type="transmembrane region" description="Helical" evidence="13">
    <location>
        <begin position="73"/>
        <end position="93"/>
    </location>
</feature>
<organism evidence="15 17">
    <name type="scientific">Pseudodesulfovibrio indicus</name>
    <dbReference type="NCBI Taxonomy" id="1716143"/>
    <lineage>
        <taxon>Bacteria</taxon>
        <taxon>Pseudomonadati</taxon>
        <taxon>Thermodesulfobacteriota</taxon>
        <taxon>Desulfovibrionia</taxon>
        <taxon>Desulfovibrionales</taxon>
        <taxon>Desulfovibrionaceae</taxon>
    </lineage>
</organism>
<dbReference type="PANTHER" id="PTHR32024:SF2">
    <property type="entry name" value="TRK SYSTEM POTASSIUM UPTAKE PROTEIN TRKG-RELATED"/>
    <property type="match status" value="1"/>
</dbReference>
<sequence>MRWRYVLHVIGALVACVGLTMVLPLAWGLYYDDGTATPLALSMAITVAVGGSAFLLFRHKSHKDSIMTHREGMCIVALGWFAAGAFGGLPFLLGGTFNSVVDCVFESLSGFSTTGSSVLADIEAVPRGLLFWRSLTHWLGGMGIIVLSLAILPFLGVGGMQLYKAEVPGPSPDKLKPRIKDTAVTLWKVYVLFSAVETVLLMFGGMDLFDALCHTFGTMATGGFSTKNASVAGFDSAYIDYVITVFMLIAGVNFSLHYLLLKWRPSVMFKDPEFRVFSIMVLVFIAVITVAVYAAGNYDNAADAVRYTSFQVASILTTTGFATADYELWPGLAQAILLFCMFVGGCAGSTGGGMKVMRIMLLFKQSYQELFRLIHPRSVSHVKMGRTVVKDDVISGVWGFAILWVGLLVLAAFIVAATGVDAVTSFAASLACIGNIGPGIGGVGPTDNFAWMPDTAKWVLTFCMVLGRLEIYTVIILFVPEFWRR</sequence>
<keyword evidence="16" id="KW-1185">Reference proteome</keyword>
<dbReference type="KEGG" id="dej:AWY79_12510"/>
<dbReference type="InterPro" id="IPR003445">
    <property type="entry name" value="Cat_transpt"/>
</dbReference>
<keyword evidence="6" id="KW-0633">Potassium transport</keyword>
<evidence type="ECO:0000256" key="13">
    <source>
        <dbReference type="SAM" id="Phobius"/>
    </source>
</evidence>
<dbReference type="PROSITE" id="PS51257">
    <property type="entry name" value="PROKAR_LIPOPROTEIN"/>
    <property type="match status" value="1"/>
</dbReference>
<accession>A0A126QQ64</accession>
<keyword evidence="8 12" id="KW-0630">Potassium</keyword>
<feature type="transmembrane region" description="Helical" evidence="13">
    <location>
        <begin position="238"/>
        <end position="261"/>
    </location>
</feature>
<comment type="similarity">
    <text evidence="2">Belongs to the TrkH potassium transport family.</text>
</comment>
<dbReference type="EMBL" id="CP014206">
    <property type="protein sequence ID" value="AMK11876.1"/>
    <property type="molecule type" value="Genomic_DNA"/>
</dbReference>
<evidence type="ECO:0000256" key="3">
    <source>
        <dbReference type="ARBA" id="ARBA00022448"/>
    </source>
</evidence>
<reference evidence="15 17" key="2">
    <citation type="submission" date="2019-03" db="EMBL/GenBank/DDBJ databases">
        <title>Genomic Encyclopedia of Type Strains, Phase IV (KMG-IV): sequencing the most valuable type-strain genomes for metagenomic binning, comparative biology and taxonomic classification.</title>
        <authorList>
            <person name="Goeker M."/>
        </authorList>
    </citation>
    <scope>NUCLEOTIDE SEQUENCE [LARGE SCALE GENOMIC DNA]</scope>
    <source>
        <strain evidence="15 17">DSM 101483</strain>
    </source>
</reference>
<feature type="transmembrane region" description="Helical" evidence="13">
    <location>
        <begin position="7"/>
        <end position="30"/>
    </location>
</feature>
<dbReference type="NCBIfam" id="TIGR00933">
    <property type="entry name" value="2a38"/>
    <property type="match status" value="1"/>
</dbReference>
<evidence type="ECO:0000256" key="11">
    <source>
        <dbReference type="ARBA" id="ARBA00023136"/>
    </source>
</evidence>
<reference evidence="14 16" key="1">
    <citation type="journal article" date="2016" name="Front. Microbiol.">
        <title>Genome Sequence of the Piezophilic, Mesophilic Sulfate-Reducing Bacterium Desulfovibrio indicus J2T.</title>
        <authorList>
            <person name="Cao J."/>
            <person name="Maignien L."/>
            <person name="Shao Z."/>
            <person name="Alain K."/>
            <person name="Jebbar M."/>
        </authorList>
    </citation>
    <scope>NUCLEOTIDE SEQUENCE [LARGE SCALE GENOMIC DNA]</scope>
    <source>
        <strain evidence="14 16">J2</strain>
    </source>
</reference>
<feature type="transmembrane region" description="Helical" evidence="13">
    <location>
        <begin position="184"/>
        <end position="203"/>
    </location>
</feature>
<dbReference type="InterPro" id="IPR004772">
    <property type="entry name" value="TrkH"/>
</dbReference>
<feature type="transmembrane region" description="Helical" evidence="13">
    <location>
        <begin position="36"/>
        <end position="57"/>
    </location>
</feature>
<evidence type="ECO:0000256" key="7">
    <source>
        <dbReference type="ARBA" id="ARBA00022692"/>
    </source>
</evidence>
<feature type="transmembrane region" description="Helical" evidence="13">
    <location>
        <begin position="273"/>
        <end position="295"/>
    </location>
</feature>
<gene>
    <name evidence="14" type="ORF">AWY79_12510</name>
    <name evidence="15" type="ORF">EDC59_10927</name>
</gene>
<keyword evidence="3" id="KW-0813">Transport</keyword>
<evidence type="ECO:0000256" key="1">
    <source>
        <dbReference type="ARBA" id="ARBA00004429"/>
    </source>
</evidence>
<keyword evidence="5" id="KW-0997">Cell inner membrane</keyword>
<evidence type="ECO:0000256" key="9">
    <source>
        <dbReference type="ARBA" id="ARBA00022989"/>
    </source>
</evidence>
<evidence type="ECO:0000256" key="8">
    <source>
        <dbReference type="ARBA" id="ARBA00022958"/>
    </source>
</evidence>
<dbReference type="Proteomes" id="UP000295506">
    <property type="component" value="Unassembled WGS sequence"/>
</dbReference>
<keyword evidence="9 13" id="KW-1133">Transmembrane helix</keyword>
<feature type="binding site" evidence="12">
    <location>
        <position position="114"/>
    </location>
    <ligand>
        <name>K(+)</name>
        <dbReference type="ChEBI" id="CHEBI:29103"/>
    </ligand>
</feature>
<evidence type="ECO:0000313" key="15">
    <source>
        <dbReference type="EMBL" id="TDT87140.1"/>
    </source>
</evidence>
<evidence type="ECO:0000256" key="2">
    <source>
        <dbReference type="ARBA" id="ARBA00009137"/>
    </source>
</evidence>
<dbReference type="PANTHER" id="PTHR32024">
    <property type="entry name" value="TRK SYSTEM POTASSIUM UPTAKE PROTEIN TRKG-RELATED"/>
    <property type="match status" value="1"/>
</dbReference>